<protein>
    <recommendedName>
        <fullName evidence="4">Secreted protein</fullName>
    </recommendedName>
</protein>
<reference evidence="2" key="1">
    <citation type="submission" date="2022-10" db="EMBL/GenBank/DDBJ databases">
        <title>Puccinia triticina Genome sequencing and assembly.</title>
        <authorList>
            <person name="Li C."/>
        </authorList>
    </citation>
    <scope>NUCLEOTIDE SEQUENCE</scope>
    <source>
        <strain evidence="2">Pt15</strain>
    </source>
</reference>
<sequence length="92" mass="9913">MSSALKSTAFIAAALHALLKPPATSAALGEPCFNFPRTSYLAVLKNPVLYGPTLTSIEPAPSLHLSSPNHIHRWSSVRPKHSPGPRLRHQTP</sequence>
<evidence type="ECO:0000313" key="3">
    <source>
        <dbReference type="Proteomes" id="UP001164743"/>
    </source>
</evidence>
<dbReference type="RefSeq" id="XP_053018934.1">
    <property type="nucleotide sequence ID" value="XM_053167747.1"/>
</dbReference>
<dbReference type="GeneID" id="77808642"/>
<dbReference type="Proteomes" id="UP001164743">
    <property type="component" value="Chromosome 3A"/>
</dbReference>
<keyword evidence="1" id="KW-0732">Signal</keyword>
<evidence type="ECO:0000256" key="1">
    <source>
        <dbReference type="SAM" id="SignalP"/>
    </source>
</evidence>
<feature type="chain" id="PRO_5045386778" description="Secreted protein" evidence="1">
    <location>
        <begin position="27"/>
        <end position="92"/>
    </location>
</feature>
<accession>A0ABY7CFA7</accession>
<proteinExistence type="predicted"/>
<name>A0ABY7CFA7_9BASI</name>
<feature type="signal peptide" evidence="1">
    <location>
        <begin position="1"/>
        <end position="26"/>
    </location>
</feature>
<keyword evidence="3" id="KW-1185">Reference proteome</keyword>
<gene>
    <name evidence="2" type="ORF">PtA15_3A749</name>
</gene>
<evidence type="ECO:0000313" key="2">
    <source>
        <dbReference type="EMBL" id="WAQ83379.1"/>
    </source>
</evidence>
<evidence type="ECO:0008006" key="4">
    <source>
        <dbReference type="Google" id="ProtNLM"/>
    </source>
</evidence>
<dbReference type="EMBL" id="CP110423">
    <property type="protein sequence ID" value="WAQ83379.1"/>
    <property type="molecule type" value="Genomic_DNA"/>
</dbReference>
<organism evidence="2 3">
    <name type="scientific">Puccinia triticina</name>
    <dbReference type="NCBI Taxonomy" id="208348"/>
    <lineage>
        <taxon>Eukaryota</taxon>
        <taxon>Fungi</taxon>
        <taxon>Dikarya</taxon>
        <taxon>Basidiomycota</taxon>
        <taxon>Pucciniomycotina</taxon>
        <taxon>Pucciniomycetes</taxon>
        <taxon>Pucciniales</taxon>
        <taxon>Pucciniaceae</taxon>
        <taxon>Puccinia</taxon>
    </lineage>
</organism>